<dbReference type="PANTHER" id="PTHR38694">
    <property type="entry name" value="CONSERVED EXPRESSED PROTEIN"/>
    <property type="match status" value="1"/>
</dbReference>
<feature type="non-terminal residue" evidence="3">
    <location>
        <position position="446"/>
    </location>
</feature>
<dbReference type="InterPro" id="IPR021709">
    <property type="entry name" value="DUF3292"/>
</dbReference>
<accession>A0AAN6PF20</accession>
<feature type="compositionally biased region" description="Low complexity" evidence="1">
    <location>
        <begin position="284"/>
        <end position="299"/>
    </location>
</feature>
<dbReference type="EMBL" id="MU854440">
    <property type="protein sequence ID" value="KAK4038071.1"/>
    <property type="molecule type" value="Genomic_DNA"/>
</dbReference>
<evidence type="ECO:0000256" key="1">
    <source>
        <dbReference type="SAM" id="MobiDB-lite"/>
    </source>
</evidence>
<evidence type="ECO:0000313" key="4">
    <source>
        <dbReference type="Proteomes" id="UP001303115"/>
    </source>
</evidence>
<feature type="transmembrane region" description="Helical" evidence="2">
    <location>
        <begin position="171"/>
        <end position="198"/>
    </location>
</feature>
<name>A0AAN6PF20_9PEZI</name>
<dbReference type="PANTHER" id="PTHR38694:SF1">
    <property type="entry name" value="PEROXIN DOMAIN-CONTAINING PROTEIN"/>
    <property type="match status" value="1"/>
</dbReference>
<organism evidence="3 4">
    <name type="scientific">Parachaetomium inaequale</name>
    <dbReference type="NCBI Taxonomy" id="2588326"/>
    <lineage>
        <taxon>Eukaryota</taxon>
        <taxon>Fungi</taxon>
        <taxon>Dikarya</taxon>
        <taxon>Ascomycota</taxon>
        <taxon>Pezizomycotina</taxon>
        <taxon>Sordariomycetes</taxon>
        <taxon>Sordariomycetidae</taxon>
        <taxon>Sordariales</taxon>
        <taxon>Chaetomiaceae</taxon>
        <taxon>Parachaetomium</taxon>
    </lineage>
</organism>
<evidence type="ECO:0000313" key="3">
    <source>
        <dbReference type="EMBL" id="KAK4038071.1"/>
    </source>
</evidence>
<feature type="transmembrane region" description="Helical" evidence="2">
    <location>
        <begin position="365"/>
        <end position="385"/>
    </location>
</feature>
<dbReference type="Pfam" id="PF11696">
    <property type="entry name" value="DUF3292"/>
    <property type="match status" value="1"/>
</dbReference>
<keyword evidence="2" id="KW-1133">Transmembrane helix</keyword>
<keyword evidence="2" id="KW-0472">Membrane</keyword>
<dbReference type="Proteomes" id="UP001303115">
    <property type="component" value="Unassembled WGS sequence"/>
</dbReference>
<comment type="caution">
    <text evidence="3">The sequence shown here is derived from an EMBL/GenBank/DDBJ whole genome shotgun (WGS) entry which is preliminary data.</text>
</comment>
<feature type="region of interest" description="Disordered" evidence="1">
    <location>
        <begin position="224"/>
        <end position="252"/>
    </location>
</feature>
<gene>
    <name evidence="3" type="ORF">C8A01DRAFT_37968</name>
</gene>
<keyword evidence="2" id="KW-0812">Transmembrane</keyword>
<evidence type="ECO:0000256" key="2">
    <source>
        <dbReference type="SAM" id="Phobius"/>
    </source>
</evidence>
<dbReference type="AlphaFoldDB" id="A0AAN6PF20"/>
<sequence length="446" mass="48039">MQSENPLTADKGPGAVVKDLLPIPATDPTDLDPASQGSSTAPGGRPTFSHALAAETRGEDGLSQANHKQDVLDLGWNERKQDIAAPLVAGMDNEELWLLVRRFNKQIYDVKATPYPPPGGLDLVIADDEEFSPDKMRANIERLYMTVGVGLLAAVKHIARLRSWRESKRTAYFTAAYFIAWSFDFLVPLLSAVLLALVGFPQTREILFPPAPVALVDSKTGGVQKPKAGVLGSHDSTTGAPENHKGEAVEQEASNFVSGIASVALSSAAGKHPQGDPDSDENGATDAAPDPTALATGTADAKHRASGGKTGAKHDKTKVPMETAMWTKMRPIMHTIGTIADTWERLANALSPIPLFPSEVYRLRLVAILLPLLFGAFLFITPYILLKSISFLIGAVFFGDPIISRGLAWLNRTIPAWEKLLEPRNTILKGVPTNAQLTLTLLRHGE</sequence>
<feature type="region of interest" description="Disordered" evidence="1">
    <location>
        <begin position="1"/>
        <end position="48"/>
    </location>
</feature>
<protein>
    <submittedName>
        <fullName evidence="3">Uncharacterized protein</fullName>
    </submittedName>
</protein>
<keyword evidence="4" id="KW-1185">Reference proteome</keyword>
<feature type="region of interest" description="Disordered" evidence="1">
    <location>
        <begin position="267"/>
        <end position="318"/>
    </location>
</feature>
<reference evidence="4" key="1">
    <citation type="journal article" date="2023" name="Mol. Phylogenet. Evol.">
        <title>Genome-scale phylogeny and comparative genomics of the fungal order Sordariales.</title>
        <authorList>
            <person name="Hensen N."/>
            <person name="Bonometti L."/>
            <person name="Westerberg I."/>
            <person name="Brannstrom I.O."/>
            <person name="Guillou S."/>
            <person name="Cros-Aarteil S."/>
            <person name="Calhoun S."/>
            <person name="Haridas S."/>
            <person name="Kuo A."/>
            <person name="Mondo S."/>
            <person name="Pangilinan J."/>
            <person name="Riley R."/>
            <person name="LaButti K."/>
            <person name="Andreopoulos B."/>
            <person name="Lipzen A."/>
            <person name="Chen C."/>
            <person name="Yan M."/>
            <person name="Daum C."/>
            <person name="Ng V."/>
            <person name="Clum A."/>
            <person name="Steindorff A."/>
            <person name="Ohm R.A."/>
            <person name="Martin F."/>
            <person name="Silar P."/>
            <person name="Natvig D.O."/>
            <person name="Lalanne C."/>
            <person name="Gautier V."/>
            <person name="Ament-Velasquez S.L."/>
            <person name="Kruys A."/>
            <person name="Hutchinson M.I."/>
            <person name="Powell A.J."/>
            <person name="Barry K."/>
            <person name="Miller A.N."/>
            <person name="Grigoriev I.V."/>
            <person name="Debuchy R."/>
            <person name="Gladieux P."/>
            <person name="Hiltunen Thoren M."/>
            <person name="Johannesson H."/>
        </authorList>
    </citation>
    <scope>NUCLEOTIDE SEQUENCE [LARGE SCALE GENOMIC DNA]</scope>
    <source>
        <strain evidence="4">CBS 284.82</strain>
    </source>
</reference>
<proteinExistence type="predicted"/>